<name>A0ACD3YWE5_FUSSC</name>
<dbReference type="Proteomes" id="UP000830768">
    <property type="component" value="Chromosome 4"/>
</dbReference>
<evidence type="ECO:0000313" key="2">
    <source>
        <dbReference type="Proteomes" id="UP000830768"/>
    </source>
</evidence>
<protein>
    <submittedName>
        <fullName evidence="1">Uncharacterized protein</fullName>
    </submittedName>
</protein>
<evidence type="ECO:0000313" key="1">
    <source>
        <dbReference type="EMBL" id="UPK93294.1"/>
    </source>
</evidence>
<sequence length="392" mass="42372">MEQLASGSRLFDETIELLQKKIFKNVRTEFHSLSLKPLQALLLRGLIRRPYAGGLPARSNAGPLIKIRETPIPEPSDDQVIVKVVVSGTNPKDWKAVDIFNVVDVNQGDDIAGVVHAVGANVTEFKPRDRVCAFHEMLAPGGSYGEYAVAWAYSMFHLPSNTSFEEAATIPLAALTAVAGPYRNDRLGLPQPWTPAEKSIPLVIYGGGTAVGSFAIQLATRSNIHPLICVAGKSQEHVESLIERSKGDTIVDYRGDNDAVVEGIKAALGSSTLLHAFDAVAEAPSYVNLARVLATGDGRITLVQDIEDLGDLVDRFKTSQTKVASVHQDAKDMALVYTRYFSRGLQEGWFRSHPHQVVPGGLGGLQKALENLKAGRASATKFVVRIAETQGI</sequence>
<gene>
    <name evidence="1" type="ORF">LCI18_004229</name>
</gene>
<organism evidence="1 2">
    <name type="scientific">Fusarium solani subsp. cucurbitae</name>
    <name type="common">Neocosmosporum cucurbitae</name>
    <dbReference type="NCBI Taxonomy" id="2747967"/>
    <lineage>
        <taxon>Eukaryota</taxon>
        <taxon>Fungi</taxon>
        <taxon>Dikarya</taxon>
        <taxon>Ascomycota</taxon>
        <taxon>Pezizomycotina</taxon>
        <taxon>Sordariomycetes</taxon>
        <taxon>Hypocreomycetidae</taxon>
        <taxon>Hypocreales</taxon>
        <taxon>Nectriaceae</taxon>
        <taxon>Fusarium</taxon>
        <taxon>Fusarium solani species complex</taxon>
    </lineage>
</organism>
<keyword evidence="2" id="KW-1185">Reference proteome</keyword>
<dbReference type="EMBL" id="CP090033">
    <property type="protein sequence ID" value="UPK93294.1"/>
    <property type="molecule type" value="Genomic_DNA"/>
</dbReference>
<reference evidence="1" key="1">
    <citation type="submission" date="2021-11" db="EMBL/GenBank/DDBJ databases">
        <title>Fusarium solani-melongenae Genome sequencing and assembly.</title>
        <authorList>
            <person name="Xie S."/>
            <person name="Huang L."/>
            <person name="Zhang X."/>
        </authorList>
    </citation>
    <scope>NUCLEOTIDE SEQUENCE</scope>
    <source>
        <strain evidence="1">CRI 24-3</strain>
    </source>
</reference>
<accession>A0ACD3YWE5</accession>
<proteinExistence type="predicted"/>